<evidence type="ECO:0000256" key="1">
    <source>
        <dbReference type="SAM" id="MobiDB-lite"/>
    </source>
</evidence>
<dbReference type="AlphaFoldDB" id="A0A1R1XKN5"/>
<keyword evidence="3" id="KW-1185">Reference proteome</keyword>
<feature type="region of interest" description="Disordered" evidence="1">
    <location>
        <begin position="1"/>
        <end position="22"/>
    </location>
</feature>
<sequence length="109" mass="12831">MDDFAEIEQENEAENPDEDLNTSQIISESFEVLTEKNPDVGDQYILINEYKDMVSKVRKTVNIFRRSPTKNDILQNYTKYDQSKEVYLIMDTQTRWCSLISMLSGFFEV</sequence>
<evidence type="ECO:0000313" key="2">
    <source>
        <dbReference type="EMBL" id="OMJ15185.1"/>
    </source>
</evidence>
<feature type="compositionally biased region" description="Acidic residues" evidence="1">
    <location>
        <begin position="1"/>
        <end position="20"/>
    </location>
</feature>
<protein>
    <submittedName>
        <fullName evidence="2">Uncharacterized protein</fullName>
    </submittedName>
</protein>
<organism evidence="2 3">
    <name type="scientific">Smittium culicis</name>
    <dbReference type="NCBI Taxonomy" id="133412"/>
    <lineage>
        <taxon>Eukaryota</taxon>
        <taxon>Fungi</taxon>
        <taxon>Fungi incertae sedis</taxon>
        <taxon>Zoopagomycota</taxon>
        <taxon>Kickxellomycotina</taxon>
        <taxon>Harpellomycetes</taxon>
        <taxon>Harpellales</taxon>
        <taxon>Legeriomycetaceae</taxon>
        <taxon>Smittium</taxon>
    </lineage>
</organism>
<evidence type="ECO:0000313" key="3">
    <source>
        <dbReference type="Proteomes" id="UP000187429"/>
    </source>
</evidence>
<reference evidence="3" key="1">
    <citation type="submission" date="2017-01" db="EMBL/GenBank/DDBJ databases">
        <authorList>
            <person name="Wang Y."/>
            <person name="White M."/>
            <person name="Kvist S."/>
            <person name="Moncalvo J.-M."/>
        </authorList>
    </citation>
    <scope>NUCLEOTIDE SEQUENCE [LARGE SCALE GENOMIC DNA]</scope>
    <source>
        <strain evidence="3">ID-206-W2</strain>
    </source>
</reference>
<gene>
    <name evidence="2" type="ORF">AYI69_g8288</name>
</gene>
<dbReference type="OrthoDB" id="8124016at2759"/>
<dbReference type="EMBL" id="LSSM01004333">
    <property type="protein sequence ID" value="OMJ15185.1"/>
    <property type="molecule type" value="Genomic_DNA"/>
</dbReference>
<dbReference type="Proteomes" id="UP000187429">
    <property type="component" value="Unassembled WGS sequence"/>
</dbReference>
<proteinExistence type="predicted"/>
<name>A0A1R1XKN5_9FUNG</name>
<accession>A0A1R1XKN5</accession>
<comment type="caution">
    <text evidence="2">The sequence shown here is derived from an EMBL/GenBank/DDBJ whole genome shotgun (WGS) entry which is preliminary data.</text>
</comment>